<protein>
    <recommendedName>
        <fullName evidence="3">BTB domain-containing protein</fullName>
    </recommendedName>
</protein>
<evidence type="ECO:0008006" key="3">
    <source>
        <dbReference type="Google" id="ProtNLM"/>
    </source>
</evidence>
<gene>
    <name evidence="1" type="ORF">Bfra_002716</name>
</gene>
<evidence type="ECO:0000313" key="2">
    <source>
        <dbReference type="Proteomes" id="UP000531561"/>
    </source>
</evidence>
<keyword evidence="2" id="KW-1185">Reference proteome</keyword>
<name>A0A8H6AZE7_9HELO</name>
<dbReference type="InterPro" id="IPR011333">
    <property type="entry name" value="SKP1/BTB/POZ_sf"/>
</dbReference>
<dbReference type="Proteomes" id="UP000531561">
    <property type="component" value="Unassembled WGS sequence"/>
</dbReference>
<dbReference type="EMBL" id="JABFCT010000004">
    <property type="protein sequence ID" value="KAF5876312.1"/>
    <property type="molecule type" value="Genomic_DNA"/>
</dbReference>
<comment type="caution">
    <text evidence="1">The sequence shown here is derived from an EMBL/GenBank/DDBJ whole genome shotgun (WGS) entry which is preliminary data.</text>
</comment>
<accession>A0A8H6AZE7</accession>
<organism evidence="1 2">
    <name type="scientific">Botrytis fragariae</name>
    <dbReference type="NCBI Taxonomy" id="1964551"/>
    <lineage>
        <taxon>Eukaryota</taxon>
        <taxon>Fungi</taxon>
        <taxon>Dikarya</taxon>
        <taxon>Ascomycota</taxon>
        <taxon>Pezizomycotina</taxon>
        <taxon>Leotiomycetes</taxon>
        <taxon>Helotiales</taxon>
        <taxon>Sclerotiniaceae</taxon>
        <taxon>Botrytis</taxon>
    </lineage>
</organism>
<evidence type="ECO:0000313" key="1">
    <source>
        <dbReference type="EMBL" id="KAF5876312.1"/>
    </source>
</evidence>
<proteinExistence type="predicted"/>
<dbReference type="OrthoDB" id="194443at2759"/>
<dbReference type="RefSeq" id="XP_037195258.1">
    <property type="nucleotide sequence ID" value="XM_037333130.1"/>
</dbReference>
<dbReference type="Gene3D" id="3.30.710.10">
    <property type="entry name" value="Potassium Channel Kv1.1, Chain A"/>
    <property type="match status" value="1"/>
</dbReference>
<dbReference type="SUPFAM" id="SSF54695">
    <property type="entry name" value="POZ domain"/>
    <property type="match status" value="1"/>
</dbReference>
<dbReference type="GeneID" id="59256822"/>
<sequence>MDLNRPLGGKIQINVGNSKYHIHEEPLRRNTESFNYEHRSVMNIDVGSEVFESFVQWLYNRDLFKHPAGGARVILKLWFFAAKISCPELQKSRIQDTFFETPKDGGEHIALESFCAAMLRQESTEDCFTIVRDFLQAVPVALATMTMTRSASPNQMFSRICASIASVNIFESFDSLEIPSEVLGFATTSMTNFKQLVWSIHTARERRSFICDVLKQQLRDNEKMNSTQRSGLAISREKIRVEVIGGCYEIHEELLAGTGLFERLKDDQAIIPDEESDTFDYLVQWLYTPGHFFKVPKIKTVLKLWILADGIEFPRLQNYCMDFLQNHYRRNDKFTDLDELKCVFGATEGVYMAGNLLMKLCVAQLHFQNNSEGSTAVTYFLRTVPTAIVAYLDYETWFNVYSDNDPRSREKFPCEFHVHDTNEDREDCQIKLE</sequence>
<reference evidence="1 2" key="1">
    <citation type="journal article" date="2020" name="Phytopathology">
        <title>A high-quality genome resource of Botrytis fragariae, a new and rapidly spreading fungal pathogen causing strawberry gray mold in the U.S.A.</title>
        <authorList>
            <person name="Wu Y."/>
            <person name="Saski C.A."/>
            <person name="Schnabel G."/>
            <person name="Xiao S."/>
            <person name="Hu M."/>
        </authorList>
    </citation>
    <scope>NUCLEOTIDE SEQUENCE [LARGE SCALE GENOMIC DNA]</scope>
    <source>
        <strain evidence="1 2">BVB16</strain>
    </source>
</reference>
<dbReference type="AlphaFoldDB" id="A0A8H6AZE7"/>